<name>A0A7J4GTH4_9ARCH</name>
<dbReference type="AlphaFoldDB" id="A0A7J4GTH4"/>
<dbReference type="GO" id="GO:0019843">
    <property type="term" value="F:rRNA binding"/>
    <property type="evidence" value="ECO:0007669"/>
    <property type="project" value="UniProtKB-KW"/>
</dbReference>
<dbReference type="InterPro" id="IPR013845">
    <property type="entry name" value="Ribosomal_eS4_central_region"/>
</dbReference>
<protein>
    <recommendedName>
        <fullName evidence="6 7">Small ribosomal subunit protein eS4</fullName>
    </recommendedName>
</protein>
<dbReference type="Pfam" id="PF00900">
    <property type="entry name" value="Ribosomal_S4e"/>
    <property type="match status" value="1"/>
</dbReference>
<dbReference type="GO" id="GO:0006412">
    <property type="term" value="P:translation"/>
    <property type="evidence" value="ECO:0007669"/>
    <property type="project" value="UniProtKB-UniRule"/>
</dbReference>
<keyword evidence="3 7" id="KW-0694">RNA-binding</keyword>
<dbReference type="CDD" id="cd06087">
    <property type="entry name" value="KOW_RPS4"/>
    <property type="match status" value="1"/>
</dbReference>
<feature type="domain" description="RNA-binding S4" evidence="8">
    <location>
        <begin position="39"/>
        <end position="103"/>
    </location>
</feature>
<evidence type="ECO:0000259" key="8">
    <source>
        <dbReference type="SMART" id="SM00363"/>
    </source>
</evidence>
<accession>A0A7J4GTH4</accession>
<dbReference type="SUPFAM" id="SSF55174">
    <property type="entry name" value="Alpha-L RNA-binding motif"/>
    <property type="match status" value="1"/>
</dbReference>
<dbReference type="PANTHER" id="PTHR11581:SF0">
    <property type="entry name" value="SMALL RIBOSOMAL SUBUNIT PROTEIN ES4"/>
    <property type="match status" value="1"/>
</dbReference>
<dbReference type="GO" id="GO:0022627">
    <property type="term" value="C:cytosolic small ribosomal subunit"/>
    <property type="evidence" value="ECO:0007669"/>
    <property type="project" value="TreeGrafter"/>
</dbReference>
<dbReference type="Gene3D" id="3.10.290.10">
    <property type="entry name" value="RNA-binding S4 domain"/>
    <property type="match status" value="1"/>
</dbReference>
<dbReference type="SMART" id="SM00363">
    <property type="entry name" value="S4"/>
    <property type="match status" value="1"/>
</dbReference>
<dbReference type="InterPro" id="IPR013843">
    <property type="entry name" value="Ribosomal_eS4_N"/>
</dbReference>
<gene>
    <name evidence="7" type="primary">rps4e</name>
    <name evidence="9" type="ORF">EYQ70_02625</name>
</gene>
<evidence type="ECO:0000256" key="6">
    <source>
        <dbReference type="ARBA" id="ARBA00035272"/>
    </source>
</evidence>
<dbReference type="Gene3D" id="2.40.50.740">
    <property type="match status" value="1"/>
</dbReference>
<dbReference type="InterPro" id="IPR036986">
    <property type="entry name" value="S4_RNA-bd_sf"/>
</dbReference>
<evidence type="ECO:0000256" key="5">
    <source>
        <dbReference type="ARBA" id="ARBA00023274"/>
    </source>
</evidence>
<dbReference type="NCBIfam" id="NF003312">
    <property type="entry name" value="PRK04313.1"/>
    <property type="match status" value="1"/>
</dbReference>
<evidence type="ECO:0000313" key="10">
    <source>
        <dbReference type="Proteomes" id="UP000585802"/>
    </source>
</evidence>
<reference evidence="10" key="1">
    <citation type="journal article" date="2019" name="bioRxiv">
        <title>Genome diversification in globally distributed novel marine Proteobacteria is linked to environmental adaptation.</title>
        <authorList>
            <person name="Zhou Z."/>
            <person name="Tran P.Q."/>
            <person name="Kieft K."/>
            <person name="Anantharaman K."/>
        </authorList>
    </citation>
    <scope>NUCLEOTIDE SEQUENCE [LARGE SCALE GENOMIC DNA]</scope>
</reference>
<sequence>MSSSHLKRLVAPRSWNIARKKNVWTTRPMPGKHSLEGAIPISTILRDYLNVCDTKREAKIILNDGAVLVDQRVVREPKTAVGLMDVISLPKMKINLRTVLDNHGRIQFVDVKSTEAKWKLVRVENKVVVKGGKTQLNLHDGTNLISDKKVKTGDVLQLSLPNMKIKKILEFKEGAQTLITGGSHVGLIAKIKEIEITRSTKPNLVMYDDFQTIKPYSFVIGEKKAMITLPEVKV</sequence>
<dbReference type="Pfam" id="PF08071">
    <property type="entry name" value="RS4NT"/>
    <property type="match status" value="1"/>
</dbReference>
<dbReference type="PANTHER" id="PTHR11581">
    <property type="entry name" value="30S/40S RIBOSOMAL PROTEIN S4"/>
    <property type="match status" value="1"/>
</dbReference>
<dbReference type="PROSITE" id="PS50889">
    <property type="entry name" value="S4"/>
    <property type="match status" value="1"/>
</dbReference>
<organism evidence="9 10">
    <name type="scientific">Marine Group III euryarchaeote</name>
    <dbReference type="NCBI Taxonomy" id="2173149"/>
    <lineage>
        <taxon>Archaea</taxon>
        <taxon>Methanobacteriati</taxon>
        <taxon>Thermoplasmatota</taxon>
        <taxon>Thermoplasmata</taxon>
        <taxon>Candidatus Thermoprofundales</taxon>
    </lineage>
</organism>
<dbReference type="EMBL" id="DUCX01000039">
    <property type="protein sequence ID" value="HIF37289.1"/>
    <property type="molecule type" value="Genomic_DNA"/>
</dbReference>
<evidence type="ECO:0000256" key="2">
    <source>
        <dbReference type="ARBA" id="ARBA00022730"/>
    </source>
</evidence>
<evidence type="ECO:0000313" key="9">
    <source>
        <dbReference type="EMBL" id="HIF37289.1"/>
    </source>
</evidence>
<dbReference type="HAMAP" id="MF_00485">
    <property type="entry name" value="Ribosomal_eS4"/>
    <property type="match status" value="1"/>
</dbReference>
<dbReference type="PIRSF" id="PIRSF002116">
    <property type="entry name" value="Ribosomal_S4"/>
    <property type="match status" value="1"/>
</dbReference>
<evidence type="ECO:0000256" key="7">
    <source>
        <dbReference type="HAMAP-Rule" id="MF_00485"/>
    </source>
</evidence>
<dbReference type="GO" id="GO:0003735">
    <property type="term" value="F:structural constituent of ribosome"/>
    <property type="evidence" value="ECO:0007669"/>
    <property type="project" value="InterPro"/>
</dbReference>
<comment type="similarity">
    <text evidence="1 7">Belongs to the eukaryotic ribosomal protein eS4 family.</text>
</comment>
<comment type="caution">
    <text evidence="9">The sequence shown here is derived from an EMBL/GenBank/DDBJ whole genome shotgun (WGS) entry which is preliminary data.</text>
</comment>
<dbReference type="CDD" id="cd00165">
    <property type="entry name" value="S4"/>
    <property type="match status" value="1"/>
</dbReference>
<evidence type="ECO:0000256" key="3">
    <source>
        <dbReference type="ARBA" id="ARBA00022884"/>
    </source>
</evidence>
<dbReference type="Proteomes" id="UP000585802">
    <property type="component" value="Unassembled WGS sequence"/>
</dbReference>
<keyword evidence="5 7" id="KW-0687">Ribonucleoprotein</keyword>
<dbReference type="InterPro" id="IPR002942">
    <property type="entry name" value="S4_RNA-bd"/>
</dbReference>
<dbReference type="Gene3D" id="2.30.30.30">
    <property type="match status" value="1"/>
</dbReference>
<dbReference type="InterPro" id="IPR041982">
    <property type="entry name" value="Ribosomal_eS4_KOW"/>
</dbReference>
<proteinExistence type="inferred from homology"/>
<dbReference type="InterPro" id="IPR014722">
    <property type="entry name" value="Rib_uL2_dom2"/>
</dbReference>
<dbReference type="InterPro" id="IPR038237">
    <property type="entry name" value="Ribosomal_eS4_central_sf"/>
</dbReference>
<keyword evidence="2" id="KW-0699">rRNA-binding</keyword>
<evidence type="ECO:0000256" key="4">
    <source>
        <dbReference type="ARBA" id="ARBA00022980"/>
    </source>
</evidence>
<dbReference type="Pfam" id="PF01479">
    <property type="entry name" value="S4"/>
    <property type="match status" value="1"/>
</dbReference>
<keyword evidence="4 7" id="KW-0689">Ribosomal protein</keyword>
<dbReference type="InterPro" id="IPR000876">
    <property type="entry name" value="Ribosomal_eS4"/>
</dbReference>
<evidence type="ECO:0000256" key="1">
    <source>
        <dbReference type="ARBA" id="ARBA00007500"/>
    </source>
</evidence>